<protein>
    <submittedName>
        <fullName evidence="2">Uncharacterized protein</fullName>
    </submittedName>
</protein>
<dbReference type="PROSITE" id="PS51257">
    <property type="entry name" value="PROKAR_LIPOPROTEIN"/>
    <property type="match status" value="1"/>
</dbReference>
<gene>
    <name evidence="2" type="ORF">Q9295_11245</name>
</gene>
<feature type="signal peptide" evidence="1">
    <location>
        <begin position="1"/>
        <end position="21"/>
    </location>
</feature>
<evidence type="ECO:0000256" key="1">
    <source>
        <dbReference type="SAM" id="SignalP"/>
    </source>
</evidence>
<name>A0ABU0VYX2_9RHOB</name>
<dbReference type="RefSeq" id="WP_306680660.1">
    <property type="nucleotide sequence ID" value="NZ_JAVDBT010000009.1"/>
</dbReference>
<reference evidence="2 3" key="1">
    <citation type="submission" date="2023-08" db="EMBL/GenBank/DDBJ databases">
        <title>Characterization of two Paracoccaceae strains isolated from Phycosphere and proposal of Xinfangfangia lacusdiani sp. nov.</title>
        <authorList>
            <person name="Deng Y."/>
            <person name="Zhang Y.Q."/>
        </authorList>
    </citation>
    <scope>NUCLEOTIDE SEQUENCE [LARGE SCALE GENOMIC DNA]</scope>
    <source>
        <strain evidence="2 3">CPCC 101601</strain>
    </source>
</reference>
<dbReference type="Proteomes" id="UP001239680">
    <property type="component" value="Unassembled WGS sequence"/>
</dbReference>
<feature type="chain" id="PRO_5045055891" evidence="1">
    <location>
        <begin position="22"/>
        <end position="79"/>
    </location>
</feature>
<evidence type="ECO:0000313" key="3">
    <source>
        <dbReference type="Proteomes" id="UP001239680"/>
    </source>
</evidence>
<keyword evidence="3" id="KW-1185">Reference proteome</keyword>
<keyword evidence="1" id="KW-0732">Signal</keyword>
<organism evidence="2 3">
    <name type="scientific">Pseudogemmobacter lacusdianii</name>
    <dbReference type="NCBI Taxonomy" id="3069608"/>
    <lineage>
        <taxon>Bacteria</taxon>
        <taxon>Pseudomonadati</taxon>
        <taxon>Pseudomonadota</taxon>
        <taxon>Alphaproteobacteria</taxon>
        <taxon>Rhodobacterales</taxon>
        <taxon>Paracoccaceae</taxon>
        <taxon>Pseudogemmobacter</taxon>
    </lineage>
</organism>
<comment type="caution">
    <text evidence="2">The sequence shown here is derived from an EMBL/GenBank/DDBJ whole genome shotgun (WGS) entry which is preliminary data.</text>
</comment>
<evidence type="ECO:0000313" key="2">
    <source>
        <dbReference type="EMBL" id="MDQ2066952.1"/>
    </source>
</evidence>
<proteinExistence type="predicted"/>
<sequence length="79" mass="8218">MLPSFRLSVCLMLVCGLGACAPTAPGLSAVEQAEIRTYAPNADLSNLTPAQVGALSNALHSGDGFDIPAQIYAILNPYR</sequence>
<dbReference type="EMBL" id="JAVDBT010000009">
    <property type="protein sequence ID" value="MDQ2066952.1"/>
    <property type="molecule type" value="Genomic_DNA"/>
</dbReference>
<accession>A0ABU0VYX2</accession>